<keyword evidence="4 8" id="KW-0210">Decarboxylase</keyword>
<comment type="catalytic activity">
    <reaction evidence="1 8">
        <text>1-(2-carboxyphenylamino)-1-deoxy-D-ribulose 5-phosphate + H(+) = (1S,2R)-1-C-(indol-3-yl)glycerol 3-phosphate + CO2 + H2O</text>
        <dbReference type="Rhea" id="RHEA:23476"/>
        <dbReference type="ChEBI" id="CHEBI:15377"/>
        <dbReference type="ChEBI" id="CHEBI:15378"/>
        <dbReference type="ChEBI" id="CHEBI:16526"/>
        <dbReference type="ChEBI" id="CHEBI:58613"/>
        <dbReference type="ChEBI" id="CHEBI:58866"/>
        <dbReference type="EC" id="4.1.1.48"/>
    </reaction>
</comment>
<dbReference type="InterPro" id="IPR001468">
    <property type="entry name" value="Indole-3-GlycerolPSynthase_CS"/>
</dbReference>
<keyword evidence="6 8" id="KW-0057">Aromatic amino acid biosynthesis</keyword>
<dbReference type="OrthoDB" id="9804217at2"/>
<dbReference type="EC" id="4.1.1.48" evidence="8"/>
<evidence type="ECO:0000256" key="4">
    <source>
        <dbReference type="ARBA" id="ARBA00022793"/>
    </source>
</evidence>
<dbReference type="PANTHER" id="PTHR22854">
    <property type="entry name" value="TRYPTOPHAN BIOSYNTHESIS PROTEIN"/>
    <property type="match status" value="1"/>
</dbReference>
<protein>
    <recommendedName>
        <fullName evidence="8">Indole-3-glycerol phosphate synthase</fullName>
        <shortName evidence="8">IGPS</shortName>
        <ecNumber evidence="8">4.1.1.48</ecNumber>
    </recommendedName>
</protein>
<reference evidence="10 11" key="1">
    <citation type="journal article" date="2011" name="J. Bacteriol.">
        <title>Genome sequence of Methyloversatilis universalis FAM5T, a methylotrophic representative of the order Rhodocyclales.</title>
        <authorList>
            <person name="Kittichotirat W."/>
            <person name="Good N.M."/>
            <person name="Hall R."/>
            <person name="Bringel F."/>
            <person name="Lajus A."/>
            <person name="Medigue C."/>
            <person name="Smalley N.E."/>
            <person name="Beck D."/>
            <person name="Bumgarner R."/>
            <person name="Vuilleumier S."/>
            <person name="Kalyuzhnaya M.G."/>
        </authorList>
    </citation>
    <scope>NUCLEOTIDE SEQUENCE [LARGE SCALE GENOMIC DNA]</scope>
    <source>
        <strain evidence="11">ATCC BAA-1314 / JCM 13912 / FAM5</strain>
    </source>
</reference>
<dbReference type="HAMAP" id="MF_00134_B">
    <property type="entry name" value="IGPS_B"/>
    <property type="match status" value="1"/>
</dbReference>
<evidence type="ECO:0000256" key="8">
    <source>
        <dbReference type="HAMAP-Rule" id="MF_00134"/>
    </source>
</evidence>
<evidence type="ECO:0000313" key="11">
    <source>
        <dbReference type="Proteomes" id="UP000005019"/>
    </source>
</evidence>
<keyword evidence="3 8" id="KW-0028">Amino-acid biosynthesis</keyword>
<evidence type="ECO:0000259" key="9">
    <source>
        <dbReference type="Pfam" id="PF00218"/>
    </source>
</evidence>
<dbReference type="GO" id="GO:0004425">
    <property type="term" value="F:indole-3-glycerol-phosphate synthase activity"/>
    <property type="evidence" value="ECO:0007669"/>
    <property type="project" value="UniProtKB-UniRule"/>
</dbReference>
<comment type="similarity">
    <text evidence="8">Belongs to the TrpC family.</text>
</comment>
<evidence type="ECO:0000313" key="10">
    <source>
        <dbReference type="EMBL" id="EGK71204.1"/>
    </source>
</evidence>
<name>F5RE73_METUF</name>
<proteinExistence type="inferred from homology"/>
<feature type="domain" description="Indole-3-glycerol phosphate synthase" evidence="9">
    <location>
        <begin position="5"/>
        <end position="273"/>
    </location>
</feature>
<dbReference type="PANTHER" id="PTHR22854:SF2">
    <property type="entry name" value="INDOLE-3-GLYCEROL-PHOSPHATE SYNTHASE"/>
    <property type="match status" value="1"/>
</dbReference>
<comment type="caution">
    <text evidence="10">The sequence shown here is derived from an EMBL/GenBank/DDBJ whole genome shotgun (WGS) entry which is preliminary data.</text>
</comment>
<dbReference type="InterPro" id="IPR013798">
    <property type="entry name" value="Indole-3-glycerol_P_synth_dom"/>
</dbReference>
<dbReference type="STRING" id="1000565.METUNv1_02591"/>
<dbReference type="NCBIfam" id="NF001373">
    <property type="entry name" value="PRK00278.1-6"/>
    <property type="match status" value="1"/>
</dbReference>
<dbReference type="NCBIfam" id="NF001377">
    <property type="entry name" value="PRK00278.2-4"/>
    <property type="match status" value="1"/>
</dbReference>
<dbReference type="GO" id="GO:0000162">
    <property type="term" value="P:L-tryptophan biosynthetic process"/>
    <property type="evidence" value="ECO:0007669"/>
    <property type="project" value="UniProtKB-UniRule"/>
</dbReference>
<comment type="pathway">
    <text evidence="2 8">Amino-acid biosynthesis; L-tryptophan biosynthesis; L-tryptophan from chorismate: step 4/5.</text>
</comment>
<dbReference type="RefSeq" id="WP_008062312.1">
    <property type="nucleotide sequence ID" value="NZ_AFHG01000052.1"/>
</dbReference>
<evidence type="ECO:0000256" key="6">
    <source>
        <dbReference type="ARBA" id="ARBA00023141"/>
    </source>
</evidence>
<dbReference type="Proteomes" id="UP000005019">
    <property type="component" value="Unassembled WGS sequence"/>
</dbReference>
<dbReference type="UniPathway" id="UPA00035">
    <property type="reaction ID" value="UER00043"/>
</dbReference>
<dbReference type="CDD" id="cd00331">
    <property type="entry name" value="IGPS"/>
    <property type="match status" value="1"/>
</dbReference>
<dbReference type="eggNOG" id="COG0134">
    <property type="taxonomic scope" value="Bacteria"/>
</dbReference>
<keyword evidence="11" id="KW-1185">Reference proteome</keyword>
<evidence type="ECO:0000256" key="5">
    <source>
        <dbReference type="ARBA" id="ARBA00022822"/>
    </source>
</evidence>
<evidence type="ECO:0000256" key="3">
    <source>
        <dbReference type="ARBA" id="ARBA00022605"/>
    </source>
</evidence>
<dbReference type="AlphaFoldDB" id="F5RE73"/>
<dbReference type="Gene3D" id="3.20.20.70">
    <property type="entry name" value="Aldolase class I"/>
    <property type="match status" value="1"/>
</dbReference>
<keyword evidence="7 8" id="KW-0456">Lyase</keyword>
<keyword evidence="5 8" id="KW-0822">Tryptophan biosynthesis</keyword>
<dbReference type="InterPro" id="IPR045186">
    <property type="entry name" value="Indole-3-glycerol_P_synth"/>
</dbReference>
<dbReference type="FunFam" id="3.20.20.70:FF:000024">
    <property type="entry name" value="Indole-3-glycerol phosphate synthase"/>
    <property type="match status" value="1"/>
</dbReference>
<accession>F5RE73</accession>
<evidence type="ECO:0000256" key="7">
    <source>
        <dbReference type="ARBA" id="ARBA00023239"/>
    </source>
</evidence>
<dbReference type="Pfam" id="PF00218">
    <property type="entry name" value="IGPS"/>
    <property type="match status" value="1"/>
</dbReference>
<evidence type="ECO:0000256" key="2">
    <source>
        <dbReference type="ARBA" id="ARBA00004696"/>
    </source>
</evidence>
<dbReference type="PROSITE" id="PS00614">
    <property type="entry name" value="IGPS"/>
    <property type="match status" value="1"/>
</dbReference>
<sequence length="278" mass="29676">MSDILQKILATKREEIAAGRAVEAIDALHARAAAQTPTRDFVAALKTRVAAKQPAVIAEVKKASPSKGVLRADFRPADIARSYEAGGAACLSVLTDRQYFQGGADYLVEARAACGLPVLRKDFIIDPYQVVEARAMGADCILLIVAAFLPPSGEADAAQRAQAVADMRALESLAKGLGMAVLVESHDAGELDLALQLDTPLMGINNRSLRTFEVSLDFTLSQLERIPADRVVITESGILAPEHVATMRARDVHAFLVGEAFMRAADPGAELARLFGTR</sequence>
<evidence type="ECO:0000256" key="1">
    <source>
        <dbReference type="ARBA" id="ARBA00001633"/>
    </source>
</evidence>
<dbReference type="EMBL" id="AFHG01000052">
    <property type="protein sequence ID" value="EGK71204.1"/>
    <property type="molecule type" value="Genomic_DNA"/>
</dbReference>
<dbReference type="SUPFAM" id="SSF51366">
    <property type="entry name" value="Ribulose-phoshate binding barrel"/>
    <property type="match status" value="1"/>
</dbReference>
<dbReference type="InterPro" id="IPR013785">
    <property type="entry name" value="Aldolase_TIM"/>
</dbReference>
<dbReference type="GO" id="GO:0004640">
    <property type="term" value="F:phosphoribosylanthranilate isomerase activity"/>
    <property type="evidence" value="ECO:0007669"/>
    <property type="project" value="TreeGrafter"/>
</dbReference>
<organism evidence="10 11">
    <name type="scientific">Methyloversatilis universalis (strain ATCC BAA-1314 / DSM 25237 / JCM 13912 / CCUG 52030 / FAM5)</name>
    <dbReference type="NCBI Taxonomy" id="1000565"/>
    <lineage>
        <taxon>Bacteria</taxon>
        <taxon>Pseudomonadati</taxon>
        <taxon>Pseudomonadota</taxon>
        <taxon>Betaproteobacteria</taxon>
        <taxon>Nitrosomonadales</taxon>
        <taxon>Sterolibacteriaceae</taxon>
        <taxon>Methyloversatilis</taxon>
    </lineage>
</organism>
<dbReference type="InterPro" id="IPR011060">
    <property type="entry name" value="RibuloseP-bd_barrel"/>
</dbReference>
<gene>
    <name evidence="8" type="primary">trpC</name>
    <name evidence="10" type="ORF">METUNv1_02591</name>
</gene>